<dbReference type="EMBL" id="UINC01149012">
    <property type="protein sequence ID" value="SVD41216.1"/>
    <property type="molecule type" value="Genomic_DNA"/>
</dbReference>
<feature type="non-terminal residue" evidence="1">
    <location>
        <position position="31"/>
    </location>
</feature>
<reference evidence="1" key="1">
    <citation type="submission" date="2018-05" db="EMBL/GenBank/DDBJ databases">
        <authorList>
            <person name="Lanie J.A."/>
            <person name="Ng W.-L."/>
            <person name="Kazmierczak K.M."/>
            <person name="Andrzejewski T.M."/>
            <person name="Davidsen T.M."/>
            <person name="Wayne K.J."/>
            <person name="Tettelin H."/>
            <person name="Glass J.I."/>
            <person name="Rusch D."/>
            <person name="Podicherti R."/>
            <person name="Tsui H.-C.T."/>
            <person name="Winkler M.E."/>
        </authorList>
    </citation>
    <scope>NUCLEOTIDE SEQUENCE</scope>
</reference>
<sequence length="31" mass="3300">MAGVEPRQTSVGKQDAVAQACLLAEDGRNQR</sequence>
<accession>A0A382V3T3</accession>
<evidence type="ECO:0000313" key="1">
    <source>
        <dbReference type="EMBL" id="SVD41216.1"/>
    </source>
</evidence>
<name>A0A382V3T3_9ZZZZ</name>
<dbReference type="AlphaFoldDB" id="A0A382V3T3"/>
<proteinExistence type="predicted"/>
<organism evidence="1">
    <name type="scientific">marine metagenome</name>
    <dbReference type="NCBI Taxonomy" id="408172"/>
    <lineage>
        <taxon>unclassified sequences</taxon>
        <taxon>metagenomes</taxon>
        <taxon>ecological metagenomes</taxon>
    </lineage>
</organism>
<gene>
    <name evidence="1" type="ORF">METZ01_LOCUS394070</name>
</gene>
<protein>
    <submittedName>
        <fullName evidence="1">Uncharacterized protein</fullName>
    </submittedName>
</protein>